<organism evidence="1 2">
    <name type="scientific">Oceanomicrobium pacificus</name>
    <dbReference type="NCBI Taxonomy" id="2692916"/>
    <lineage>
        <taxon>Bacteria</taxon>
        <taxon>Pseudomonadati</taxon>
        <taxon>Pseudomonadota</taxon>
        <taxon>Alphaproteobacteria</taxon>
        <taxon>Rhodobacterales</taxon>
        <taxon>Paracoccaceae</taxon>
        <taxon>Oceanomicrobium</taxon>
    </lineage>
</organism>
<gene>
    <name evidence="1" type="ORF">GSH16_12725</name>
</gene>
<dbReference type="EMBL" id="WUWG01000005">
    <property type="protein sequence ID" value="MXU66309.1"/>
    <property type="molecule type" value="Genomic_DNA"/>
</dbReference>
<proteinExistence type="predicted"/>
<name>A0A6B0TU52_9RHOB</name>
<protein>
    <submittedName>
        <fullName evidence="1">Uncharacterized protein</fullName>
    </submittedName>
</protein>
<accession>A0A6B0TU52</accession>
<dbReference type="RefSeq" id="WP_160855674.1">
    <property type="nucleotide sequence ID" value="NZ_WUWG01000005.1"/>
</dbReference>
<keyword evidence="2" id="KW-1185">Reference proteome</keyword>
<comment type="caution">
    <text evidence="1">The sequence shown here is derived from an EMBL/GenBank/DDBJ whole genome shotgun (WGS) entry which is preliminary data.</text>
</comment>
<sequence>MLYRSLCDALVAAIHGLNADAADAETARRLQSVVMMHQKSLQTLLDLEARLDRSDQTEPGPGAGRGFDLHTARAEIAQRLARIAQGSEP</sequence>
<dbReference type="Proteomes" id="UP000436016">
    <property type="component" value="Unassembled WGS sequence"/>
</dbReference>
<evidence type="ECO:0000313" key="1">
    <source>
        <dbReference type="EMBL" id="MXU66309.1"/>
    </source>
</evidence>
<reference evidence="1 2" key="1">
    <citation type="submission" date="2019-12" db="EMBL/GenBank/DDBJ databases">
        <title>Strain KN286 was isolated from seawater, which was collected from Caroline Seamount in the tropical western Pacific.</title>
        <authorList>
            <person name="Wang Q."/>
        </authorList>
    </citation>
    <scope>NUCLEOTIDE SEQUENCE [LARGE SCALE GENOMIC DNA]</scope>
    <source>
        <strain evidence="1 2">KN286</strain>
    </source>
</reference>
<dbReference type="AlphaFoldDB" id="A0A6B0TU52"/>
<evidence type="ECO:0000313" key="2">
    <source>
        <dbReference type="Proteomes" id="UP000436016"/>
    </source>
</evidence>